<dbReference type="InterPro" id="IPR012334">
    <property type="entry name" value="Pectin_lyas_fold"/>
</dbReference>
<evidence type="ECO:0000259" key="5">
    <source>
        <dbReference type="Pfam" id="PF01095"/>
    </source>
</evidence>
<proteinExistence type="inferred from homology"/>
<keyword evidence="2" id="KW-0378">Hydrolase</keyword>
<dbReference type="NCBIfam" id="TIGR04183">
    <property type="entry name" value="Por_Secre_tail"/>
    <property type="match status" value="1"/>
</dbReference>
<organism evidence="7 8">
    <name type="scientific">Pelobium manganitolerans</name>
    <dbReference type="NCBI Taxonomy" id="1842495"/>
    <lineage>
        <taxon>Bacteria</taxon>
        <taxon>Pseudomonadati</taxon>
        <taxon>Bacteroidota</taxon>
        <taxon>Sphingobacteriia</taxon>
        <taxon>Sphingobacteriales</taxon>
        <taxon>Sphingobacteriaceae</taxon>
        <taxon>Pelobium</taxon>
    </lineage>
</organism>
<evidence type="ECO:0000256" key="1">
    <source>
        <dbReference type="ARBA" id="ARBA00008891"/>
    </source>
</evidence>
<feature type="domain" description="Secretion system C-terminal sorting" evidence="6">
    <location>
        <begin position="1401"/>
        <end position="1473"/>
    </location>
</feature>
<dbReference type="SUPFAM" id="SSF51126">
    <property type="entry name" value="Pectin lyase-like"/>
    <property type="match status" value="1"/>
</dbReference>
<dbReference type="EMBL" id="MBTA01000001">
    <property type="protein sequence ID" value="RKD20391.1"/>
    <property type="molecule type" value="Genomic_DNA"/>
</dbReference>
<dbReference type="GO" id="GO:0009279">
    <property type="term" value="C:cell outer membrane"/>
    <property type="evidence" value="ECO:0007669"/>
    <property type="project" value="TreeGrafter"/>
</dbReference>
<dbReference type="OrthoDB" id="9803616at2"/>
<comment type="caution">
    <text evidence="7">The sequence shown here is derived from an EMBL/GenBank/DDBJ whole genome shotgun (WGS) entry which is preliminary data.</text>
</comment>
<keyword evidence="8" id="KW-1185">Reference proteome</keyword>
<evidence type="ECO:0008006" key="9">
    <source>
        <dbReference type="Google" id="ProtNLM"/>
    </source>
</evidence>
<gene>
    <name evidence="7" type="ORF">BCY91_01885</name>
</gene>
<accession>A0A419SC35</accession>
<name>A0A419SC35_9SPHI</name>
<evidence type="ECO:0000256" key="4">
    <source>
        <dbReference type="SAM" id="SignalP"/>
    </source>
</evidence>
<protein>
    <recommendedName>
        <fullName evidence="9">Pectinesterase catalytic domain-containing protein</fullName>
    </recommendedName>
</protein>
<dbReference type="GO" id="GO:0042545">
    <property type="term" value="P:cell wall modification"/>
    <property type="evidence" value="ECO:0007669"/>
    <property type="project" value="InterPro"/>
</dbReference>
<dbReference type="InterPro" id="IPR011050">
    <property type="entry name" value="Pectin_lyase_fold/virulence"/>
</dbReference>
<evidence type="ECO:0000256" key="2">
    <source>
        <dbReference type="ARBA" id="ARBA00022801"/>
    </source>
</evidence>
<evidence type="ECO:0000256" key="3">
    <source>
        <dbReference type="ARBA" id="ARBA00023085"/>
    </source>
</evidence>
<feature type="domain" description="Pectinesterase catalytic" evidence="5">
    <location>
        <begin position="32"/>
        <end position="324"/>
    </location>
</feature>
<dbReference type="RefSeq" id="WP_120180307.1">
    <property type="nucleotide sequence ID" value="NZ_MBTA01000001.1"/>
</dbReference>
<evidence type="ECO:0000259" key="6">
    <source>
        <dbReference type="Pfam" id="PF18962"/>
    </source>
</evidence>
<dbReference type="Gene3D" id="2.160.20.10">
    <property type="entry name" value="Single-stranded right-handed beta-helix, Pectin lyase-like"/>
    <property type="match status" value="1"/>
</dbReference>
<feature type="chain" id="PRO_5019200655" description="Pectinesterase catalytic domain-containing protein" evidence="4">
    <location>
        <begin position="28"/>
        <end position="1475"/>
    </location>
</feature>
<dbReference type="PANTHER" id="PTHR31321">
    <property type="entry name" value="ACYL-COA THIOESTER HYDROLASE YBHC-RELATED"/>
    <property type="match status" value="1"/>
</dbReference>
<dbReference type="InterPro" id="IPR000070">
    <property type="entry name" value="Pectinesterase_cat"/>
</dbReference>
<evidence type="ECO:0000313" key="8">
    <source>
        <dbReference type="Proteomes" id="UP000283433"/>
    </source>
</evidence>
<keyword evidence="4" id="KW-0732">Signal</keyword>
<sequence length="1475" mass="157214">MKQFIKNYQWQHFVFVLLIFFTHSAFAVSYDKTVAKDGSGDYTTVQAAVDAAPLGLTAPYRIFIKKGKYVEQVTIPSNKPFIQFIGEDVGQTAISFNNYNGKAMSGGGSFGTANSATVIVNANDFSAANITFENTTGDSPQALAMNASGDRASFKNCRFLGGQDTFLGYNSKYPQSLYKCYIEGVVDFIFGNSKTVFDECTIYARDRADNNGSYITASNTRESKGLLFRNCEIIPNRGNTKYVLGRPWQNDAATTTDKSTAATVFINTKMSNVVKPEGWAVWDAGTDVSKIIYAEYNSMNMDGTPLDVSSRVSWSKQLTATEVAEYLDNNIVFKDRNNVVWDPYAVFLDGNNVPSNRLAISNFKYKKTGVDLDFYWNLNWPESNVTYNLYRIADGGTPVLVNTQTISSNDVNLSYAPATGKETVPPSMSTYEYYVEATSASGTVRSESAIIAAIPVLDLTGALQDFKQGNDKASAPQILTLKGEYLLENVTVTPPANFEVSADNGATWATASSPLVLPVTSGLLTQKTLLLRLNAAAPGTYSGNLTIVSGTGSHNKTIAVSGETYDHPIFNSKVIANIALTDPAKNTGSTYLKNGLSSASLSLGSYVLSNKTSGTNAPYTADYGIQFGPNADGGGWGASDIKNMNDKTKYIEVAVKTASTHEARVDSLLFNLAVFQTSGNFAVEYSTDDFASSTLLKSGLLNGSPLTVAGSYATFAGGTWELLKQGAGTNVNRYAFALNASNGVRLDPGKTLKVRLYFRTGSSSNDRYVTLKNIDFKGTVGLPAAEGDFKTISSGSWMDNSIWQQLQGGAWVSTATPPHFGTGHTSFIENGHIVTAPNFSDLQTAQASSYGYVNSFVVREGGKLIVEAGKTLAIHREQLYVIDGEFENNGTVNNDGKFDFTITGVVTNNGTLKIDQTGSNVYVYGQLINKASVNYNFVTVKDRGVYEHAANSSNMPANITFETGSTFLVSGITTSQTDIFKSSTNYYNIIWDNNQASGKYYAFRGNIGASNVLGKFTVKNTGATYIAFNNADITIGFPGGYEQTGGSVRVREGGTVNGTFNIGKDFVVSGGTFESNGANVTINLTGVNGVYNYNDVTNSLSNLNVGLSGSYTLQSPLKASTLALSGNGKIALGNNNLNVAAVTGGSATAFVITDGLGKLSISNVGATAVNFPVGANSNSYSPVSISNSGVADAFSVSVKNTFTNALPSPSKAVNKEWSISEATAGDSNATLAFSWNTTDQGAGFSTSQLRVLNYDGTAWTQTNASLSGDGSTTPYTATASGFTTFGAFAIGTDGVLPLDFTGFSAKLLKNLSQTVQLNWTTANEVNTSHFVIERSADGKTFETLGTLASKNIAGENRYQFIDEKPLAGFAYYRIKQVDQNAAFKYSTVQAINNAGQSTFAVYPNPAQNVVYVSHVAAGKSAKISVVSTLGKNILQANVAAGSVKSTLNLSGLASGVYLLYYQDGANSSVTKLVKP</sequence>
<dbReference type="InterPro" id="IPR026444">
    <property type="entry name" value="Secre_tail"/>
</dbReference>
<feature type="signal peptide" evidence="4">
    <location>
        <begin position="1"/>
        <end position="27"/>
    </location>
</feature>
<dbReference type="GO" id="GO:0030599">
    <property type="term" value="F:pectinesterase activity"/>
    <property type="evidence" value="ECO:0007669"/>
    <property type="project" value="InterPro"/>
</dbReference>
<reference evidence="7 8" key="1">
    <citation type="submission" date="2016-07" db="EMBL/GenBank/DDBJ databases">
        <title>Genome of Pelobium manganitolerans.</title>
        <authorList>
            <person name="Wu S."/>
            <person name="Wang G."/>
        </authorList>
    </citation>
    <scope>NUCLEOTIDE SEQUENCE [LARGE SCALE GENOMIC DNA]</scope>
    <source>
        <strain evidence="7 8">YS-25</strain>
    </source>
</reference>
<keyword evidence="3" id="KW-0063">Aspartyl esterase</keyword>
<comment type="similarity">
    <text evidence="1">Belongs to the pectinesterase family.</text>
</comment>
<dbReference type="Pfam" id="PF18962">
    <property type="entry name" value="Por_Secre_tail"/>
    <property type="match status" value="1"/>
</dbReference>
<evidence type="ECO:0000313" key="7">
    <source>
        <dbReference type="EMBL" id="RKD20391.1"/>
    </source>
</evidence>
<dbReference type="Proteomes" id="UP000283433">
    <property type="component" value="Unassembled WGS sequence"/>
</dbReference>
<dbReference type="Pfam" id="PF01095">
    <property type="entry name" value="Pectinesterase"/>
    <property type="match status" value="1"/>
</dbReference>
<dbReference type="PANTHER" id="PTHR31321:SF57">
    <property type="entry name" value="PECTINESTERASE 53-RELATED"/>
    <property type="match status" value="1"/>
</dbReference>